<dbReference type="InterPro" id="IPR000046">
    <property type="entry name" value="NK1_rcpt"/>
</dbReference>
<protein>
    <submittedName>
        <fullName evidence="2">Uncharacterized protein</fullName>
    </submittedName>
</protein>
<dbReference type="AlphaFoldDB" id="A0ABD0QB15"/>
<evidence type="ECO:0000313" key="3">
    <source>
        <dbReference type="Proteomes" id="UP001529510"/>
    </source>
</evidence>
<gene>
    <name evidence="2" type="ORF">M9458_022441</name>
</gene>
<comment type="caution">
    <text evidence="2">The sequence shown here is derived from an EMBL/GenBank/DDBJ whole genome shotgun (WGS) entry which is preliminary data.</text>
</comment>
<evidence type="ECO:0000256" key="1">
    <source>
        <dbReference type="SAM" id="MobiDB-lite"/>
    </source>
</evidence>
<reference evidence="2 3" key="1">
    <citation type="submission" date="2024-05" db="EMBL/GenBank/DDBJ databases">
        <title>Genome sequencing and assembly of Indian major carp, Cirrhinus mrigala (Hamilton, 1822).</title>
        <authorList>
            <person name="Mohindra V."/>
            <person name="Chowdhury L.M."/>
            <person name="Lal K."/>
            <person name="Jena J.K."/>
        </authorList>
    </citation>
    <scope>NUCLEOTIDE SEQUENCE [LARGE SCALE GENOMIC DNA]</scope>
    <source>
        <strain evidence="2">CM1030</strain>
        <tissue evidence="2">Blood</tissue>
    </source>
</reference>
<keyword evidence="3" id="KW-1185">Reference proteome</keyword>
<dbReference type="EMBL" id="JAMKFB020000010">
    <property type="protein sequence ID" value="KAL0183066.1"/>
    <property type="molecule type" value="Genomic_DNA"/>
</dbReference>
<proteinExistence type="predicted"/>
<evidence type="ECO:0000313" key="2">
    <source>
        <dbReference type="EMBL" id="KAL0183066.1"/>
    </source>
</evidence>
<sequence>SYEGLELKSTRYLQTQASIYRASRMETTVSTVMPVMERDLQENTNRCSIDLTSNGSSQSASKTVS</sequence>
<accession>A0ABD0QB15</accession>
<organism evidence="2 3">
    <name type="scientific">Cirrhinus mrigala</name>
    <name type="common">Mrigala</name>
    <dbReference type="NCBI Taxonomy" id="683832"/>
    <lineage>
        <taxon>Eukaryota</taxon>
        <taxon>Metazoa</taxon>
        <taxon>Chordata</taxon>
        <taxon>Craniata</taxon>
        <taxon>Vertebrata</taxon>
        <taxon>Euteleostomi</taxon>
        <taxon>Actinopterygii</taxon>
        <taxon>Neopterygii</taxon>
        <taxon>Teleostei</taxon>
        <taxon>Ostariophysi</taxon>
        <taxon>Cypriniformes</taxon>
        <taxon>Cyprinidae</taxon>
        <taxon>Labeoninae</taxon>
        <taxon>Labeonini</taxon>
        <taxon>Cirrhinus</taxon>
    </lineage>
</organism>
<name>A0ABD0QB15_CIRMR</name>
<feature type="region of interest" description="Disordered" evidence="1">
    <location>
        <begin position="43"/>
        <end position="65"/>
    </location>
</feature>
<dbReference type="Proteomes" id="UP001529510">
    <property type="component" value="Unassembled WGS sequence"/>
</dbReference>
<dbReference type="PRINTS" id="PR01024">
    <property type="entry name" value="NEUROKININ1R"/>
</dbReference>
<feature type="non-terminal residue" evidence="2">
    <location>
        <position position="65"/>
    </location>
</feature>
<feature type="non-terminal residue" evidence="2">
    <location>
        <position position="1"/>
    </location>
</feature>